<protein>
    <submittedName>
        <fullName evidence="2">Uncharacterized protein</fullName>
    </submittedName>
</protein>
<organism evidence="2 3">
    <name type="scientific">Caenorhabditis bovis</name>
    <dbReference type="NCBI Taxonomy" id="2654633"/>
    <lineage>
        <taxon>Eukaryota</taxon>
        <taxon>Metazoa</taxon>
        <taxon>Ecdysozoa</taxon>
        <taxon>Nematoda</taxon>
        <taxon>Chromadorea</taxon>
        <taxon>Rhabditida</taxon>
        <taxon>Rhabditina</taxon>
        <taxon>Rhabditomorpha</taxon>
        <taxon>Rhabditoidea</taxon>
        <taxon>Rhabditidae</taxon>
        <taxon>Peloderinae</taxon>
        <taxon>Caenorhabditis</taxon>
    </lineage>
</organism>
<gene>
    <name evidence="2" type="ORF">CBOVIS_LOCUS5865</name>
</gene>
<sequence>MMIWCLGMSLTILTPPSSGEESFNEEIANEAEVRRREEIMVKKLYLMAGGTPVIFSPRIVGSVLKTNWKRRGWILVISIRQDIF</sequence>
<feature type="chain" id="PRO_5035929159" evidence="1">
    <location>
        <begin position="20"/>
        <end position="84"/>
    </location>
</feature>
<keyword evidence="3" id="KW-1185">Reference proteome</keyword>
<proteinExistence type="predicted"/>
<reference evidence="2 3" key="1">
    <citation type="submission" date="2020-04" db="EMBL/GenBank/DDBJ databases">
        <authorList>
            <person name="Laetsch R D."/>
            <person name="Stevens L."/>
            <person name="Kumar S."/>
            <person name="Blaxter L. M."/>
        </authorList>
    </citation>
    <scope>NUCLEOTIDE SEQUENCE [LARGE SCALE GENOMIC DNA]</scope>
</reference>
<comment type="caution">
    <text evidence="2">The sequence shown here is derived from an EMBL/GenBank/DDBJ whole genome shotgun (WGS) entry which is preliminary data.</text>
</comment>
<accession>A0A8S1EHX7</accession>
<evidence type="ECO:0000313" key="2">
    <source>
        <dbReference type="EMBL" id="CAB3403378.1"/>
    </source>
</evidence>
<keyword evidence="1" id="KW-0732">Signal</keyword>
<dbReference type="AlphaFoldDB" id="A0A8S1EHX7"/>
<feature type="signal peptide" evidence="1">
    <location>
        <begin position="1"/>
        <end position="19"/>
    </location>
</feature>
<dbReference type="EMBL" id="CADEPM010000003">
    <property type="protein sequence ID" value="CAB3403378.1"/>
    <property type="molecule type" value="Genomic_DNA"/>
</dbReference>
<dbReference type="Proteomes" id="UP000494206">
    <property type="component" value="Unassembled WGS sequence"/>
</dbReference>
<evidence type="ECO:0000313" key="3">
    <source>
        <dbReference type="Proteomes" id="UP000494206"/>
    </source>
</evidence>
<evidence type="ECO:0000256" key="1">
    <source>
        <dbReference type="SAM" id="SignalP"/>
    </source>
</evidence>
<name>A0A8S1EHX7_9PELO</name>